<dbReference type="InterPro" id="IPR011032">
    <property type="entry name" value="GroES-like_sf"/>
</dbReference>
<evidence type="ECO:0000256" key="4">
    <source>
        <dbReference type="ARBA" id="ARBA00022833"/>
    </source>
</evidence>
<dbReference type="KEGG" id="fvr:FVEG_13928"/>
<dbReference type="RefSeq" id="XP_018762348.1">
    <property type="nucleotide sequence ID" value="XM_018903269.1"/>
</dbReference>
<keyword evidence="5" id="KW-0560">Oxidoreductase</keyword>
<keyword evidence="4 8" id="KW-0862">Zinc</keyword>
<dbReference type="Gene3D" id="3.40.50.720">
    <property type="entry name" value="NAD(P)-binding Rossmann-like Domain"/>
    <property type="match status" value="1"/>
</dbReference>
<dbReference type="InterPro" id="IPR013154">
    <property type="entry name" value="ADH-like_N"/>
</dbReference>
<evidence type="ECO:0000256" key="3">
    <source>
        <dbReference type="ARBA" id="ARBA00022723"/>
    </source>
</evidence>
<feature type="domain" description="Zn(2)-C6 fungal-type" evidence="9">
    <location>
        <begin position="78"/>
        <end position="107"/>
    </location>
</feature>
<keyword evidence="3 8" id="KW-0479">Metal-binding</keyword>
<dbReference type="InterPro" id="IPR001138">
    <property type="entry name" value="Zn2Cys6_DnaBD"/>
</dbReference>
<dbReference type="GO" id="GO:0000981">
    <property type="term" value="F:DNA-binding transcription factor activity, RNA polymerase II-specific"/>
    <property type="evidence" value="ECO:0007669"/>
    <property type="project" value="InterPro"/>
</dbReference>
<dbReference type="SUPFAM" id="SSF57701">
    <property type="entry name" value="Zn2/Cys6 DNA-binding domain"/>
    <property type="match status" value="1"/>
</dbReference>
<dbReference type="InterPro" id="IPR036236">
    <property type="entry name" value="Znf_C2H2_sf"/>
</dbReference>
<dbReference type="SUPFAM" id="SSF50129">
    <property type="entry name" value="GroES-like"/>
    <property type="match status" value="1"/>
</dbReference>
<dbReference type="GO" id="GO:0003677">
    <property type="term" value="F:DNA binding"/>
    <property type="evidence" value="ECO:0007669"/>
    <property type="project" value="InterPro"/>
</dbReference>
<feature type="domain" description="C2H2-type" evidence="10">
    <location>
        <begin position="12"/>
        <end position="39"/>
    </location>
</feature>
<dbReference type="Proteomes" id="UP000009096">
    <property type="component" value="Chromosome 8"/>
</dbReference>
<dbReference type="CDD" id="cd08278">
    <property type="entry name" value="benzyl_alcohol_DH"/>
    <property type="match status" value="1"/>
</dbReference>
<dbReference type="Gene3D" id="4.10.240.10">
    <property type="entry name" value="Zn(2)-C6 fungal-type DNA-binding domain"/>
    <property type="match status" value="1"/>
</dbReference>
<organism evidence="11 12">
    <name type="scientific">Gibberella moniliformis (strain M3125 / FGSC 7600)</name>
    <name type="common">Maize ear and stalk rot fungus</name>
    <name type="synonym">Fusarium verticillioides</name>
    <dbReference type="NCBI Taxonomy" id="334819"/>
    <lineage>
        <taxon>Eukaryota</taxon>
        <taxon>Fungi</taxon>
        <taxon>Dikarya</taxon>
        <taxon>Ascomycota</taxon>
        <taxon>Pezizomycotina</taxon>
        <taxon>Sordariomycetes</taxon>
        <taxon>Hypocreomycetidae</taxon>
        <taxon>Hypocreales</taxon>
        <taxon>Nectriaceae</taxon>
        <taxon>Fusarium</taxon>
        <taxon>Fusarium fujikuroi species complex</taxon>
    </lineage>
</organism>
<evidence type="ECO:0000313" key="11">
    <source>
        <dbReference type="EMBL" id="KYG13664.1"/>
    </source>
</evidence>
<evidence type="ECO:0000256" key="5">
    <source>
        <dbReference type="ARBA" id="ARBA00023002"/>
    </source>
</evidence>
<name>A0A139YBL0_GIBM7</name>
<dbReference type="PANTHER" id="PTHR43350">
    <property type="entry name" value="NAD-DEPENDENT ALCOHOL DEHYDROGENASE"/>
    <property type="match status" value="1"/>
</dbReference>
<dbReference type="PANTHER" id="PTHR43350:SF11">
    <property type="entry name" value="ENOYL REDUCTASE (ER) DOMAIN-CONTAINING PROTEIN"/>
    <property type="match status" value="1"/>
</dbReference>
<evidence type="ECO:0000256" key="1">
    <source>
        <dbReference type="ARBA" id="ARBA00001947"/>
    </source>
</evidence>
<reference evidence="11 12" key="1">
    <citation type="journal article" date="2010" name="Nature">
        <title>Comparative genomics reveals mobile pathogenicity chromosomes in Fusarium.</title>
        <authorList>
            <person name="Ma L.J."/>
            <person name="van der Does H.C."/>
            <person name="Borkovich K.A."/>
            <person name="Coleman J.J."/>
            <person name="Daboussi M.J."/>
            <person name="Di Pietro A."/>
            <person name="Dufresne M."/>
            <person name="Freitag M."/>
            <person name="Grabherr M."/>
            <person name="Henrissat B."/>
            <person name="Houterman P.M."/>
            <person name="Kang S."/>
            <person name="Shim W.B."/>
            <person name="Woloshuk C."/>
            <person name="Xie X."/>
            <person name="Xu J.R."/>
            <person name="Antoniw J."/>
            <person name="Baker S.E."/>
            <person name="Bluhm B.H."/>
            <person name="Breakspear A."/>
            <person name="Brown D.W."/>
            <person name="Butchko R.A."/>
            <person name="Chapman S."/>
            <person name="Coulson R."/>
            <person name="Coutinho P.M."/>
            <person name="Danchin E.G."/>
            <person name="Diener A."/>
            <person name="Gale L.R."/>
            <person name="Gardiner D.M."/>
            <person name="Goff S."/>
            <person name="Hammond-Kosack K.E."/>
            <person name="Hilburn K."/>
            <person name="Hua-Van A."/>
            <person name="Jonkers W."/>
            <person name="Kazan K."/>
            <person name="Kodira C.D."/>
            <person name="Koehrsen M."/>
            <person name="Kumar L."/>
            <person name="Lee Y.H."/>
            <person name="Li L."/>
            <person name="Manners J.M."/>
            <person name="Miranda-Saavedra D."/>
            <person name="Mukherjee M."/>
            <person name="Park G."/>
            <person name="Park J."/>
            <person name="Park S.Y."/>
            <person name="Proctor R.H."/>
            <person name="Regev A."/>
            <person name="Ruiz-Roldan M.C."/>
            <person name="Sain D."/>
            <person name="Sakthikumar S."/>
            <person name="Sykes S."/>
            <person name="Schwartz D.C."/>
            <person name="Turgeon B.G."/>
            <person name="Wapinski I."/>
            <person name="Yoder O."/>
            <person name="Young S."/>
            <person name="Zeng Q."/>
            <person name="Zhou S."/>
            <person name="Galagan J."/>
            <person name="Cuomo C.A."/>
            <person name="Kistler H.C."/>
            <person name="Rep M."/>
        </authorList>
    </citation>
    <scope>NUCLEOTIDE SEQUENCE [LARGE SCALE GENOMIC DNA]</scope>
    <source>
        <strain evidence="12">M3125 / FGSC 7600</strain>
    </source>
</reference>
<dbReference type="SMART" id="SM00829">
    <property type="entry name" value="PKS_ER"/>
    <property type="match status" value="1"/>
</dbReference>
<dbReference type="GeneID" id="30071228"/>
<protein>
    <submittedName>
        <fullName evidence="11">Uncharacterized protein</fullName>
    </submittedName>
</protein>
<dbReference type="InterPro" id="IPR013149">
    <property type="entry name" value="ADH-like_C"/>
</dbReference>
<dbReference type="VEuPathDB" id="FungiDB:FVEG_13928"/>
<evidence type="ECO:0000256" key="6">
    <source>
        <dbReference type="ARBA" id="ARBA00023242"/>
    </source>
</evidence>
<dbReference type="InterPro" id="IPR036291">
    <property type="entry name" value="NAD(P)-bd_dom_sf"/>
</dbReference>
<dbReference type="GO" id="GO:0016491">
    <property type="term" value="F:oxidoreductase activity"/>
    <property type="evidence" value="ECO:0007669"/>
    <property type="project" value="UniProtKB-KW"/>
</dbReference>
<dbReference type="Gene3D" id="3.30.160.60">
    <property type="entry name" value="Classic Zinc Finger"/>
    <property type="match status" value="1"/>
</dbReference>
<dbReference type="AlphaFoldDB" id="A0A139YBL0"/>
<dbReference type="GO" id="GO:0008270">
    <property type="term" value="F:zinc ion binding"/>
    <property type="evidence" value="ECO:0007669"/>
    <property type="project" value="UniProtKB-KW"/>
</dbReference>
<feature type="domain" description="C2H2-type" evidence="10">
    <location>
        <begin position="40"/>
        <end position="72"/>
    </location>
</feature>
<accession>A0A139YBL0</accession>
<dbReference type="InterPro" id="IPR020843">
    <property type="entry name" value="ER"/>
</dbReference>
<dbReference type="GO" id="GO:0006351">
    <property type="term" value="P:DNA-templated transcription"/>
    <property type="evidence" value="ECO:0007669"/>
    <property type="project" value="InterPro"/>
</dbReference>
<dbReference type="SUPFAM" id="SSF51735">
    <property type="entry name" value="NAD(P)-binding Rossmann-fold domains"/>
    <property type="match status" value="1"/>
</dbReference>
<dbReference type="EMBL" id="DS486009">
    <property type="protein sequence ID" value="KYG13664.1"/>
    <property type="molecule type" value="Genomic_DNA"/>
</dbReference>
<comment type="similarity">
    <text evidence="2 8">Belongs to the zinc-containing alcohol dehydrogenase family.</text>
</comment>
<dbReference type="PROSITE" id="PS00059">
    <property type="entry name" value="ADH_ZINC"/>
    <property type="match status" value="1"/>
</dbReference>
<dbReference type="InterPro" id="IPR036864">
    <property type="entry name" value="Zn2-C6_fun-type_DNA-bd_sf"/>
</dbReference>
<dbReference type="InterPro" id="IPR007219">
    <property type="entry name" value="XnlR_reg_dom"/>
</dbReference>
<dbReference type="InterPro" id="IPR013087">
    <property type="entry name" value="Znf_C2H2_type"/>
</dbReference>
<dbReference type="SUPFAM" id="SSF57667">
    <property type="entry name" value="beta-beta-alpha zinc fingers"/>
    <property type="match status" value="1"/>
</dbReference>
<dbReference type="SMART" id="SM00355">
    <property type="entry name" value="ZnF_C2H2"/>
    <property type="match status" value="2"/>
</dbReference>
<dbReference type="Pfam" id="PF04082">
    <property type="entry name" value="Fungal_trans"/>
    <property type="match status" value="1"/>
</dbReference>
<dbReference type="PROSITE" id="PS50157">
    <property type="entry name" value="ZINC_FINGER_C2H2_2"/>
    <property type="match status" value="2"/>
</dbReference>
<dbReference type="Pfam" id="PF00172">
    <property type="entry name" value="Zn_clus"/>
    <property type="match status" value="1"/>
</dbReference>
<evidence type="ECO:0000256" key="2">
    <source>
        <dbReference type="ARBA" id="ARBA00008072"/>
    </source>
</evidence>
<evidence type="ECO:0000256" key="8">
    <source>
        <dbReference type="RuleBase" id="RU361277"/>
    </source>
</evidence>
<evidence type="ECO:0000256" key="7">
    <source>
        <dbReference type="PROSITE-ProRule" id="PRU00042"/>
    </source>
</evidence>
<dbReference type="Pfam" id="PF08240">
    <property type="entry name" value="ADH_N"/>
    <property type="match status" value="1"/>
</dbReference>
<keyword evidence="6" id="KW-0539">Nucleus</keyword>
<dbReference type="Pfam" id="PF00107">
    <property type="entry name" value="ADH_zinc_N"/>
    <property type="match status" value="1"/>
</dbReference>
<evidence type="ECO:0000259" key="9">
    <source>
        <dbReference type="PROSITE" id="PS50048"/>
    </source>
</evidence>
<keyword evidence="12" id="KW-1185">Reference proteome</keyword>
<gene>
    <name evidence="11" type="ORF">FVEG_13928</name>
</gene>
<dbReference type="Gene3D" id="3.90.180.10">
    <property type="entry name" value="Medium-chain alcohol dehydrogenases, catalytic domain"/>
    <property type="match status" value="1"/>
</dbReference>
<evidence type="ECO:0000259" key="10">
    <source>
        <dbReference type="PROSITE" id="PS50157"/>
    </source>
</evidence>
<dbReference type="CDD" id="cd00067">
    <property type="entry name" value="GAL4"/>
    <property type="match status" value="1"/>
</dbReference>
<dbReference type="PROSITE" id="PS50048">
    <property type="entry name" value="ZN2_CY6_FUNGAL_2"/>
    <property type="match status" value="1"/>
</dbReference>
<dbReference type="InterPro" id="IPR002328">
    <property type="entry name" value="ADH_Zn_CS"/>
</dbReference>
<dbReference type="PROSITE" id="PS00028">
    <property type="entry name" value="ZINC_FINGER_C2H2_1"/>
    <property type="match status" value="1"/>
</dbReference>
<dbReference type="eggNOG" id="KOG0022">
    <property type="taxonomic scope" value="Eukaryota"/>
</dbReference>
<proteinExistence type="inferred from homology"/>
<comment type="cofactor">
    <cofactor evidence="1 8">
        <name>Zn(2+)</name>
        <dbReference type="ChEBI" id="CHEBI:29105"/>
    </cofactor>
</comment>
<dbReference type="OrthoDB" id="654211at2759"/>
<dbReference type="CDD" id="cd12148">
    <property type="entry name" value="fungal_TF_MHR"/>
    <property type="match status" value="1"/>
</dbReference>
<dbReference type="STRING" id="334819.A0A139YBL0"/>
<sequence>MSDDASSSVTGFKCSRCSKTYKRREHLQRHAASHSSLRPHRCSFCGQSYQRADVLKRHALSCETKARTGEVPSSSRRACDLCVQQKKACSTGLPCQHCRRKSVQCIYSYGNGAATERNLPMGQDSIGQDGKQYGDETSLPTVVFGDDTLFDYLGNSTSVSDMLQGSDNSQDWLDFISLAAGHFQVIPSSPQTHLDNYTFHFLDNFTRKSGLVDSFDCGTVEQRVQVEASHTSVEGRVTRTTELDQIVHLNGSSMNPPRAQPLDIHDPLIIQTHRILLDIKEVVTVKPRNSVVELEWSTVLEQSCIQFFSPHNLRKHLALFWHIWHPNVNFVHRPTFDPATSKSTLVACMALIGASVSPSKNDNEQAKIWFNCVEEIVFTDDDFCNDPLNNQDTVLLSPIQNISKIQALQAAYMVCLYQGWEGTEANKRRIRRYRFSTVISMARDFGIMSARHPDYSMCLHDRFDWRDFAAREQLIRMFLWIYLLDHAFVIFNNLPPRMVIKEMSMHMAFPEAAFQASTSTECARELQNWHLRSSLLHNITFREVVERFCGKPFSNDMRRLFADLGPLNLFAVVSAFHALIFQHQNSFGGHDQLQAVRNALENWKSAWETYSDEFSFSPPHVMVDRQNVATENLWRRVGFMRHSPEYWLLGKLLVDRLSTSNDSLGTPESPVPDASGSAHEPILTRYDQTSMLQVNDLITGFQNIAIPPPTSSPTGIFQRQVSSEECCNPRNFETTTALIAPALDGSFELKEVHLDSLQPDEALIEIHASGVCHTDLSCASGKLPCAPNAVLGHEGGGVVLEIGANVTSVSPGDKVLLSFSSCGSCPGCKSDHPAYCYSFNDYNFSGKRPDGSAAMSVMEDGKKLPCYSTFFGQSSFAARTIVHRSSIVKVPQQTPLDLFAPLGCGIQTGVGAVFNTLDVKPGSSIAIFGVGSVGLAAVMAAKVRKASRIIAIDLQPERLKLAKELGATDGVLGPDQEYIVKVIKDICPPLGVDFAVDCTGVPSIIETMVASLGMRGRAATVGAPGGNAHAKIDIMSHLTYGKEYVGCSEGDSNPGVLIPELIEMHAKGLLPLEKMIAYYDIKDYEKAMADMKSGKVIKPVLKWTG</sequence>
<dbReference type="FunFam" id="3.40.50.720:FF:000003">
    <property type="entry name" value="S-(hydroxymethyl)glutathione dehydrogenase"/>
    <property type="match status" value="1"/>
</dbReference>
<keyword evidence="7" id="KW-0863">Zinc-finger</keyword>
<evidence type="ECO:0000313" key="12">
    <source>
        <dbReference type="Proteomes" id="UP000009096"/>
    </source>
</evidence>